<evidence type="ECO:0000259" key="6">
    <source>
        <dbReference type="PROSITE" id="PS51094"/>
    </source>
</evidence>
<dbReference type="Gene3D" id="3.40.930.10">
    <property type="entry name" value="Mannitol-specific EII, Chain A"/>
    <property type="match status" value="1"/>
</dbReference>
<dbReference type="InterPro" id="IPR036388">
    <property type="entry name" value="WH-like_DNA-bd_sf"/>
</dbReference>
<dbReference type="CDD" id="cd05568">
    <property type="entry name" value="PTS_IIB_bgl_like"/>
    <property type="match status" value="1"/>
</dbReference>
<evidence type="ECO:0000259" key="8">
    <source>
        <dbReference type="PROSITE" id="PS51372"/>
    </source>
</evidence>
<sequence length="699" mass="80339">MMKFTPRMKQIFQVLLQEKTAISVKSLAEKVGVSKRTVQRELEYVSGSLKDYDIQFHSRTGVGVWLTGSEEERERLFADIGQGEDYDAGNREERRKRLILEILKEKGLKKLFYYSSQFGVSEATVSTDLEAIEEWLNKYGLFVRRKPGSGTVIEGSEENYRKAIRAFINENMDTQVVREAYEEPENGAGYEVLKRGNIGKILNDDIMRRVMDCITGMGNTRVLTLTENSYVGLIIHTSIAINRILKGEVIEPDGGWQEKIEEDEDYHLACAIVRELEEEFEIQIPKVEISYICLHIKGAKHEKIQWDGKTVLKAESQEMQRLVNAMIDAFDKDSAYLLRQDDEFIQGLLAHLQPTLIRLIHRMQIQNPVLSDIKKNYADIYEKCGHVAGVLEAYTGKKVPEEETGFLTVHFGAALVRLENRNEEIRKVHVGVVCSSGIGISRLMASKLQKVFRDRVQLTAYGKNDVTPYVMGKTDFFVSSIPLEQMETPVVFVNPLLNDSDMEEIRRKVYQYERTPEKNKEADEFSVQLEEINLVAAQINQVIKYMEFFKVDNRITFEELLIAIGEKLSPYSDRQEMIREDIMRREQIASQVFAEFGFALLHTRTKGVIRPSFSVCMTKNLEAFQDPYLKGIKVVFVMLVPEDENLKVNNDILGYISSLLIEEYEFMDVVSGGRKEEIKDCLSRYLKKYFNKYLSGLSG</sequence>
<dbReference type="InterPro" id="IPR036634">
    <property type="entry name" value="PRD_sf"/>
</dbReference>
<proteinExistence type="predicted"/>
<comment type="caution">
    <text evidence="9">The sequence shown here is derived from an EMBL/GenBank/DDBJ whole genome shotgun (WGS) entry which is preliminary data.</text>
</comment>
<evidence type="ECO:0000256" key="1">
    <source>
        <dbReference type="ARBA" id="ARBA00022679"/>
    </source>
</evidence>
<organism evidence="9 10">
    <name type="scientific">Dorea acetigenes</name>
    <dbReference type="NCBI Taxonomy" id="2981787"/>
    <lineage>
        <taxon>Bacteria</taxon>
        <taxon>Bacillati</taxon>
        <taxon>Bacillota</taxon>
        <taxon>Clostridia</taxon>
        <taxon>Lachnospirales</taxon>
        <taxon>Lachnospiraceae</taxon>
        <taxon>Dorea</taxon>
    </lineage>
</organism>
<evidence type="ECO:0000256" key="2">
    <source>
        <dbReference type="ARBA" id="ARBA00022737"/>
    </source>
</evidence>
<dbReference type="SUPFAM" id="SSF52794">
    <property type="entry name" value="PTS system IIB component-like"/>
    <property type="match status" value="1"/>
</dbReference>
<evidence type="ECO:0000259" key="5">
    <source>
        <dbReference type="PROSITE" id="PS51000"/>
    </source>
</evidence>
<feature type="domain" description="HTH deoR-type" evidence="5">
    <location>
        <begin position="92"/>
        <end position="151"/>
    </location>
</feature>
<reference evidence="9 10" key="1">
    <citation type="journal article" date="2021" name="ISME Commun">
        <title>Automated analysis of genomic sequences facilitates high-throughput and comprehensive description of bacteria.</title>
        <authorList>
            <person name="Hitch T.C.A."/>
        </authorList>
    </citation>
    <scope>NUCLEOTIDE SEQUENCE [LARGE SCALE GENOMIC DNA]</scope>
    <source>
        <strain evidence="9 10">Sanger_03</strain>
    </source>
</reference>
<dbReference type="SUPFAM" id="SSF46785">
    <property type="entry name" value="Winged helix' DNA-binding domain"/>
    <property type="match status" value="1"/>
</dbReference>
<feature type="domain" description="PRD" evidence="8">
    <location>
        <begin position="314"/>
        <end position="421"/>
    </location>
</feature>
<evidence type="ECO:0000259" key="7">
    <source>
        <dbReference type="PROSITE" id="PS51099"/>
    </source>
</evidence>
<dbReference type="PROSITE" id="PS51000">
    <property type="entry name" value="HTH_DEOR_2"/>
    <property type="match status" value="1"/>
</dbReference>
<dbReference type="InterPro" id="IPR050661">
    <property type="entry name" value="BglG_antiterminators"/>
</dbReference>
<dbReference type="InterPro" id="IPR013196">
    <property type="entry name" value="HTH_11"/>
</dbReference>
<evidence type="ECO:0000313" key="10">
    <source>
        <dbReference type="Proteomes" id="UP001652431"/>
    </source>
</evidence>
<gene>
    <name evidence="9" type="ORF">OCV99_10490</name>
</gene>
<dbReference type="RefSeq" id="WP_262575401.1">
    <property type="nucleotide sequence ID" value="NZ_JAOQJU010000012.1"/>
</dbReference>
<keyword evidence="4" id="KW-0804">Transcription</keyword>
<dbReference type="InterPro" id="IPR036390">
    <property type="entry name" value="WH_DNA-bd_sf"/>
</dbReference>
<dbReference type="SUPFAM" id="SSF63520">
    <property type="entry name" value="PTS-regulatory domain, PRD"/>
    <property type="match status" value="2"/>
</dbReference>
<dbReference type="InterPro" id="IPR002178">
    <property type="entry name" value="PTS_EIIA_type-2_dom"/>
</dbReference>
<evidence type="ECO:0000256" key="3">
    <source>
        <dbReference type="ARBA" id="ARBA00023015"/>
    </source>
</evidence>
<dbReference type="PROSITE" id="PS51094">
    <property type="entry name" value="PTS_EIIA_TYPE_2"/>
    <property type="match status" value="1"/>
</dbReference>
<dbReference type="Gene3D" id="3.40.50.2300">
    <property type="match status" value="1"/>
</dbReference>
<dbReference type="Proteomes" id="UP001652431">
    <property type="component" value="Unassembled WGS sequence"/>
</dbReference>
<evidence type="ECO:0000313" key="9">
    <source>
        <dbReference type="EMBL" id="MCU6686970.1"/>
    </source>
</evidence>
<name>A0ABT2RNJ0_9FIRM</name>
<dbReference type="PANTHER" id="PTHR30185:SF18">
    <property type="entry name" value="TRANSCRIPTIONAL REGULATOR MTLR"/>
    <property type="match status" value="1"/>
</dbReference>
<dbReference type="Gene3D" id="1.10.1790.10">
    <property type="entry name" value="PRD domain"/>
    <property type="match status" value="2"/>
</dbReference>
<keyword evidence="3" id="KW-0805">Transcription regulation</keyword>
<dbReference type="Pfam" id="PF08279">
    <property type="entry name" value="HTH_11"/>
    <property type="match status" value="1"/>
</dbReference>
<dbReference type="InterPro" id="IPR001034">
    <property type="entry name" value="DeoR_HTH"/>
</dbReference>
<feature type="domain" description="PTS EIIB type-2" evidence="7">
    <location>
        <begin position="428"/>
        <end position="517"/>
    </location>
</feature>
<dbReference type="EMBL" id="JAOQJU010000012">
    <property type="protein sequence ID" value="MCU6686970.1"/>
    <property type="molecule type" value="Genomic_DNA"/>
</dbReference>
<dbReference type="InterPro" id="IPR016152">
    <property type="entry name" value="PTrfase/Anion_transptr"/>
</dbReference>
<dbReference type="Pfam" id="PF00874">
    <property type="entry name" value="PRD"/>
    <property type="match status" value="2"/>
</dbReference>
<evidence type="ECO:0000256" key="4">
    <source>
        <dbReference type="ARBA" id="ARBA00023163"/>
    </source>
</evidence>
<keyword evidence="10" id="KW-1185">Reference proteome</keyword>
<dbReference type="Gene3D" id="1.10.10.10">
    <property type="entry name" value="Winged helix-like DNA-binding domain superfamily/Winged helix DNA-binding domain"/>
    <property type="match status" value="1"/>
</dbReference>
<accession>A0ABT2RNJ0</accession>
<dbReference type="InterPro" id="IPR013011">
    <property type="entry name" value="PTS_EIIB_2"/>
</dbReference>
<dbReference type="InterPro" id="IPR011608">
    <property type="entry name" value="PRD"/>
</dbReference>
<protein>
    <submittedName>
        <fullName evidence="9">BglG family transcription antiterminator</fullName>
    </submittedName>
</protein>
<keyword evidence="2" id="KW-0677">Repeat</keyword>
<dbReference type="PROSITE" id="PS51099">
    <property type="entry name" value="PTS_EIIB_TYPE_2"/>
    <property type="match status" value="1"/>
</dbReference>
<dbReference type="PANTHER" id="PTHR30185">
    <property type="entry name" value="CRYPTIC BETA-GLUCOSIDE BGL OPERON ANTITERMINATOR"/>
    <property type="match status" value="1"/>
</dbReference>
<keyword evidence="1" id="KW-0808">Transferase</keyword>
<dbReference type="SUPFAM" id="SSF55804">
    <property type="entry name" value="Phoshotransferase/anion transport protein"/>
    <property type="match status" value="1"/>
</dbReference>
<dbReference type="PROSITE" id="PS51372">
    <property type="entry name" value="PRD_2"/>
    <property type="match status" value="2"/>
</dbReference>
<dbReference type="InterPro" id="IPR036095">
    <property type="entry name" value="PTS_EIIB-like_sf"/>
</dbReference>
<dbReference type="Pfam" id="PF00359">
    <property type="entry name" value="PTS_EIIA_2"/>
    <property type="match status" value="1"/>
</dbReference>
<feature type="domain" description="PTS EIIA type-2" evidence="6">
    <location>
        <begin position="541"/>
        <end position="685"/>
    </location>
</feature>
<feature type="domain" description="PRD" evidence="8">
    <location>
        <begin position="201"/>
        <end position="306"/>
    </location>
</feature>